<evidence type="ECO:0000256" key="7">
    <source>
        <dbReference type="ARBA" id="ARBA00023163"/>
    </source>
</evidence>
<dbReference type="UniPathway" id="UPA00068"/>
<dbReference type="SUPFAM" id="SSF46785">
    <property type="entry name" value="Winged helix' DNA-binding domain"/>
    <property type="match status" value="1"/>
</dbReference>
<dbReference type="GO" id="GO:1900079">
    <property type="term" value="P:regulation of arginine biosynthetic process"/>
    <property type="evidence" value="ECO:0007669"/>
    <property type="project" value="UniProtKB-UniRule"/>
</dbReference>
<keyword evidence="8" id="KW-0055">Arginine biosynthesis</keyword>
<dbReference type="SUPFAM" id="SSF55252">
    <property type="entry name" value="C-terminal domain of arginine repressor"/>
    <property type="match status" value="1"/>
</dbReference>
<evidence type="ECO:0000259" key="11">
    <source>
        <dbReference type="Pfam" id="PF02863"/>
    </source>
</evidence>
<name>A0A542EIA7_9MICO</name>
<dbReference type="GO" id="GO:0005737">
    <property type="term" value="C:cytoplasm"/>
    <property type="evidence" value="ECO:0007669"/>
    <property type="project" value="UniProtKB-SubCell"/>
</dbReference>
<dbReference type="GO" id="GO:0034618">
    <property type="term" value="F:arginine binding"/>
    <property type="evidence" value="ECO:0007669"/>
    <property type="project" value="InterPro"/>
</dbReference>
<dbReference type="GO" id="GO:0003700">
    <property type="term" value="F:DNA-binding transcription factor activity"/>
    <property type="evidence" value="ECO:0007669"/>
    <property type="project" value="UniProtKB-UniRule"/>
</dbReference>
<dbReference type="InterPro" id="IPR020900">
    <property type="entry name" value="Arg_repress_DNA-bd"/>
</dbReference>
<dbReference type="InterPro" id="IPR036388">
    <property type="entry name" value="WH-like_DNA-bd_sf"/>
</dbReference>
<dbReference type="PANTHER" id="PTHR34471:SF1">
    <property type="entry name" value="ARGININE REPRESSOR"/>
    <property type="match status" value="1"/>
</dbReference>
<comment type="pathway">
    <text evidence="8">Amino-acid biosynthesis; L-arginine biosynthesis [regulation].</text>
</comment>
<dbReference type="NCBIfam" id="TIGR01529">
    <property type="entry name" value="argR_whole"/>
    <property type="match status" value="1"/>
</dbReference>
<evidence type="ECO:0000256" key="5">
    <source>
        <dbReference type="ARBA" id="ARBA00023015"/>
    </source>
</evidence>
<keyword evidence="3 8" id="KW-0963">Cytoplasm</keyword>
<evidence type="ECO:0000313" key="13">
    <source>
        <dbReference type="Proteomes" id="UP000320806"/>
    </source>
</evidence>
<proteinExistence type="inferred from homology"/>
<dbReference type="EMBL" id="VFMO01000001">
    <property type="protein sequence ID" value="TQJ15072.1"/>
    <property type="molecule type" value="Genomic_DNA"/>
</dbReference>
<dbReference type="Proteomes" id="UP000320806">
    <property type="component" value="Unassembled WGS sequence"/>
</dbReference>
<evidence type="ECO:0000256" key="3">
    <source>
        <dbReference type="ARBA" id="ARBA00022490"/>
    </source>
</evidence>
<dbReference type="PANTHER" id="PTHR34471">
    <property type="entry name" value="ARGININE REPRESSOR"/>
    <property type="match status" value="1"/>
</dbReference>
<dbReference type="Gene3D" id="1.10.10.10">
    <property type="entry name" value="Winged helix-like DNA-binding domain superfamily/Winged helix DNA-binding domain"/>
    <property type="match status" value="1"/>
</dbReference>
<comment type="subcellular location">
    <subcellularLocation>
        <location evidence="1 8">Cytoplasm</location>
    </subcellularLocation>
</comment>
<protein>
    <recommendedName>
        <fullName evidence="8 9">Arginine repressor</fullName>
    </recommendedName>
</protein>
<dbReference type="GO" id="GO:0051259">
    <property type="term" value="P:protein complex oligomerization"/>
    <property type="evidence" value="ECO:0007669"/>
    <property type="project" value="InterPro"/>
</dbReference>
<sequence length="163" mass="17048">MITGTRASRHRAIADVLAREEVQSQTQLSEILAAQGFSVTQATLSRDLDDLGAVKLRKGGQLVYAVAAEGGDGTAVATLAEPEGRLRRMCADLLVSADQSENLVVLKTPPGGASLLASAIDHARPRDVVGTIAGDDTIMVIAGNKQAAPQVRDYFIQLAQGQA</sequence>
<dbReference type="OrthoDB" id="7060358at2"/>
<dbReference type="PRINTS" id="PR01467">
    <property type="entry name" value="ARGREPRESSOR"/>
</dbReference>
<dbReference type="HAMAP" id="MF_00173">
    <property type="entry name" value="Arg_repressor"/>
    <property type="match status" value="1"/>
</dbReference>
<evidence type="ECO:0000256" key="2">
    <source>
        <dbReference type="ARBA" id="ARBA00008316"/>
    </source>
</evidence>
<keyword evidence="13" id="KW-1185">Reference proteome</keyword>
<dbReference type="InterPro" id="IPR036390">
    <property type="entry name" value="WH_DNA-bd_sf"/>
</dbReference>
<accession>A0A542EIA7</accession>
<evidence type="ECO:0000256" key="9">
    <source>
        <dbReference type="NCBIfam" id="TIGR01529"/>
    </source>
</evidence>
<feature type="domain" description="Arginine repressor DNA-binding" evidence="10">
    <location>
        <begin position="6"/>
        <end position="71"/>
    </location>
</feature>
<dbReference type="GO" id="GO:0003677">
    <property type="term" value="F:DNA binding"/>
    <property type="evidence" value="ECO:0007669"/>
    <property type="project" value="UniProtKB-KW"/>
</dbReference>
<gene>
    <name evidence="8" type="primary">argR</name>
    <name evidence="12" type="ORF">FB459_2595</name>
</gene>
<comment type="similarity">
    <text evidence="2 8">Belongs to the ArgR family.</text>
</comment>
<dbReference type="Gene3D" id="3.30.1360.40">
    <property type="match status" value="1"/>
</dbReference>
<keyword evidence="7 8" id="KW-0804">Transcription</keyword>
<organism evidence="12 13">
    <name type="scientific">Yimella lutea</name>
    <dbReference type="NCBI Taxonomy" id="587872"/>
    <lineage>
        <taxon>Bacteria</taxon>
        <taxon>Bacillati</taxon>
        <taxon>Actinomycetota</taxon>
        <taxon>Actinomycetes</taxon>
        <taxon>Micrococcales</taxon>
        <taxon>Dermacoccaceae</taxon>
        <taxon>Yimella</taxon>
    </lineage>
</organism>
<dbReference type="Pfam" id="PF02863">
    <property type="entry name" value="Arg_repressor_C"/>
    <property type="match status" value="1"/>
</dbReference>
<dbReference type="InterPro" id="IPR036251">
    <property type="entry name" value="Arg_repress_C_sf"/>
</dbReference>
<evidence type="ECO:0000259" key="10">
    <source>
        <dbReference type="Pfam" id="PF01316"/>
    </source>
</evidence>
<evidence type="ECO:0000256" key="6">
    <source>
        <dbReference type="ARBA" id="ARBA00023125"/>
    </source>
</evidence>
<comment type="function">
    <text evidence="8">Regulates arginine biosynthesis genes.</text>
</comment>
<dbReference type="AlphaFoldDB" id="A0A542EIA7"/>
<keyword evidence="4 8" id="KW-0678">Repressor</keyword>
<dbReference type="RefSeq" id="WP_129626751.1">
    <property type="nucleotide sequence ID" value="NZ_BAABCI010000035.1"/>
</dbReference>
<feature type="domain" description="Arginine repressor C-terminal" evidence="11">
    <location>
        <begin position="91"/>
        <end position="155"/>
    </location>
</feature>
<evidence type="ECO:0000256" key="8">
    <source>
        <dbReference type="HAMAP-Rule" id="MF_00173"/>
    </source>
</evidence>
<dbReference type="Pfam" id="PF01316">
    <property type="entry name" value="Arg_repressor"/>
    <property type="match status" value="1"/>
</dbReference>
<dbReference type="InterPro" id="IPR001669">
    <property type="entry name" value="Arg_repress"/>
</dbReference>
<reference evidence="12 13" key="1">
    <citation type="submission" date="2019-06" db="EMBL/GenBank/DDBJ databases">
        <title>Sequencing the genomes of 1000 actinobacteria strains.</title>
        <authorList>
            <person name="Klenk H.-P."/>
        </authorList>
    </citation>
    <scope>NUCLEOTIDE SEQUENCE [LARGE SCALE GENOMIC DNA]</scope>
    <source>
        <strain evidence="12 13">DSM 19828</strain>
    </source>
</reference>
<evidence type="ECO:0000256" key="4">
    <source>
        <dbReference type="ARBA" id="ARBA00022491"/>
    </source>
</evidence>
<keyword evidence="5 8" id="KW-0805">Transcription regulation</keyword>
<evidence type="ECO:0000256" key="1">
    <source>
        <dbReference type="ARBA" id="ARBA00004496"/>
    </source>
</evidence>
<dbReference type="GO" id="GO:0006526">
    <property type="term" value="P:L-arginine biosynthetic process"/>
    <property type="evidence" value="ECO:0007669"/>
    <property type="project" value="UniProtKB-UniPathway"/>
</dbReference>
<dbReference type="InterPro" id="IPR020899">
    <property type="entry name" value="Arg_repress_C"/>
</dbReference>
<evidence type="ECO:0000313" key="12">
    <source>
        <dbReference type="EMBL" id="TQJ15072.1"/>
    </source>
</evidence>
<comment type="caution">
    <text evidence="12">The sequence shown here is derived from an EMBL/GenBank/DDBJ whole genome shotgun (WGS) entry which is preliminary data.</text>
</comment>
<keyword evidence="6 8" id="KW-0238">DNA-binding</keyword>
<keyword evidence="8" id="KW-0028">Amino-acid biosynthesis</keyword>